<sequence>MLNGTVSPRTLTAVKALRKFHFQPERTHDELNKKSSGFARLLDAISRTFKVTEQGVAYIYLTEEKLSAYRVDQAAAANLVNVLSSMARVRICVFYIKYPNEIRFRIRSRIIRIDDIARRFGGERTLLRQALRLDHEKS</sequence>
<dbReference type="RefSeq" id="WP_029565264.1">
    <property type="nucleotide sequence ID" value="NZ_JNVC02000001.1"/>
</dbReference>
<dbReference type="Proteomes" id="UP000028549">
    <property type="component" value="Unassembled WGS sequence"/>
</dbReference>
<dbReference type="Gene3D" id="3.10.310.30">
    <property type="match status" value="1"/>
</dbReference>
<keyword evidence="2" id="KW-1185">Reference proteome</keyword>
<dbReference type="EMBL" id="JNVC02000001">
    <property type="protein sequence ID" value="KEZ53661.1"/>
    <property type="molecule type" value="Genomic_DNA"/>
</dbReference>
<organism evidence="1 2">
    <name type="scientific">Metabacillus indicus</name>
    <name type="common">Bacillus indicus</name>
    <dbReference type="NCBI Taxonomy" id="246786"/>
    <lineage>
        <taxon>Bacteria</taxon>
        <taxon>Bacillati</taxon>
        <taxon>Bacillota</taxon>
        <taxon>Bacilli</taxon>
        <taxon>Bacillales</taxon>
        <taxon>Bacillaceae</taxon>
        <taxon>Metabacillus</taxon>
    </lineage>
</organism>
<dbReference type="AlphaFoldDB" id="A0A084H249"/>
<dbReference type="InterPro" id="IPR038763">
    <property type="entry name" value="DHH_sf"/>
</dbReference>
<reference evidence="1 2" key="1">
    <citation type="journal article" date="2005" name="Int. J. Syst. Evol. Microbiol.">
        <title>Bacillus cibi sp. nov., isolated from jeotgal, a traditional Korean fermented seafood.</title>
        <authorList>
            <person name="Yoon J.H."/>
            <person name="Lee C.H."/>
            <person name="Oh T.K."/>
        </authorList>
    </citation>
    <scope>NUCLEOTIDE SEQUENCE [LARGE SCALE GENOMIC DNA]</scope>
    <source>
        <strain evidence="1 2">DSM 16189</strain>
    </source>
</reference>
<evidence type="ECO:0000313" key="1">
    <source>
        <dbReference type="EMBL" id="KEZ53661.1"/>
    </source>
</evidence>
<evidence type="ECO:0000313" key="2">
    <source>
        <dbReference type="Proteomes" id="UP000028549"/>
    </source>
</evidence>
<gene>
    <name evidence="1" type="ORF">GS18_0201395</name>
</gene>
<dbReference type="SUPFAM" id="SSF64182">
    <property type="entry name" value="DHH phosphoesterases"/>
    <property type="match status" value="1"/>
</dbReference>
<comment type="caution">
    <text evidence="1">The sequence shown here is derived from an EMBL/GenBank/DDBJ whole genome shotgun (WGS) entry which is preliminary data.</text>
</comment>
<name>A0A084H249_METID</name>
<protein>
    <submittedName>
        <fullName evidence="1">Uncharacterized protein</fullName>
    </submittedName>
</protein>
<dbReference type="STRING" id="246786.GS18_0201395"/>
<accession>A0A084H249</accession>
<proteinExistence type="predicted"/>